<dbReference type="InterPro" id="IPR036397">
    <property type="entry name" value="RNaseH_sf"/>
</dbReference>
<dbReference type="PANTHER" id="PTHR46889">
    <property type="entry name" value="TRANSPOSASE INSF FOR INSERTION SEQUENCE IS3B-RELATED"/>
    <property type="match status" value="1"/>
</dbReference>
<reference evidence="5 6" key="1">
    <citation type="submission" date="2018-03" db="EMBL/GenBank/DDBJ databases">
        <title>Bacteriophage NCPPB3778 and a type I-E CRISPR drive the evolution of the US Biological Select Agent, Rathayibacter toxicus.</title>
        <authorList>
            <person name="Davis E.W.II."/>
            <person name="Tabima J.F."/>
            <person name="Weisberg A.J."/>
            <person name="Dantas Lopes L."/>
            <person name="Wiseman M.S."/>
            <person name="Wiseman M.S."/>
            <person name="Pupko T."/>
            <person name="Belcher M.S."/>
            <person name="Sechler A.J."/>
            <person name="Tancos M.A."/>
            <person name="Schroeder B.K."/>
            <person name="Murray T.D."/>
            <person name="Luster D.G."/>
            <person name="Schneider W.L."/>
            <person name="Rogers E."/>
            <person name="Andreote F.D."/>
            <person name="Grunwald N.J."/>
            <person name="Putnam M.L."/>
            <person name="Chang J.H."/>
        </authorList>
    </citation>
    <scope>NUCLEOTIDE SEQUENCE [LARGE SCALE GENOMIC DNA]</scope>
    <source>
        <strain evidence="5 6">NCCPB 2253</strain>
    </source>
</reference>
<organism evidence="5 6">
    <name type="scientific">Rathayibacter iranicus</name>
    <dbReference type="NCBI Taxonomy" id="59737"/>
    <lineage>
        <taxon>Bacteria</taxon>
        <taxon>Bacillati</taxon>
        <taxon>Actinomycetota</taxon>
        <taxon>Actinomycetes</taxon>
        <taxon>Micrococcales</taxon>
        <taxon>Microbacteriaceae</taxon>
        <taxon>Rathayibacter</taxon>
    </lineage>
</organism>
<dbReference type="PROSITE" id="PS50994">
    <property type="entry name" value="INTEGRASE"/>
    <property type="match status" value="1"/>
</dbReference>
<dbReference type="Proteomes" id="UP000283946">
    <property type="component" value="Chromosome"/>
</dbReference>
<dbReference type="SUPFAM" id="SSF46689">
    <property type="entry name" value="Homeodomain-like"/>
    <property type="match status" value="1"/>
</dbReference>
<dbReference type="GO" id="GO:0003677">
    <property type="term" value="F:DNA binding"/>
    <property type="evidence" value="ECO:0007669"/>
    <property type="project" value="InterPro"/>
</dbReference>
<dbReference type="InterPro" id="IPR001584">
    <property type="entry name" value="Integrase_cat-core"/>
</dbReference>
<dbReference type="InterPro" id="IPR048020">
    <property type="entry name" value="Transpos_IS3"/>
</dbReference>
<dbReference type="EMBL" id="CP028130">
    <property type="protein sequence ID" value="AZZ56369.1"/>
    <property type="molecule type" value="Genomic_DNA"/>
</dbReference>
<dbReference type="InterPro" id="IPR002514">
    <property type="entry name" value="Transposase_8"/>
</dbReference>
<dbReference type="Gene3D" id="3.30.420.10">
    <property type="entry name" value="Ribonuclease H-like superfamily/Ribonuclease H"/>
    <property type="match status" value="1"/>
</dbReference>
<feature type="coiled-coil region" evidence="2">
    <location>
        <begin position="60"/>
        <end position="94"/>
    </location>
</feature>
<dbReference type="Pfam" id="PF00665">
    <property type="entry name" value="rve"/>
    <property type="match status" value="1"/>
</dbReference>
<sequence>MSSSRGKYSPEFRAEAVREVIDKSRPVADVARDLGLVPQTLTNWVAAYRRSNGEGEEELTVQDRARIKELERRIRELEAENLFLGKSVRVLREEVALSTKLELIQHEEREPRQSASIREMCQIVGVNRSSYYEWRDRKTSATAQWRTDITKLIRKAFTDSDGTYGYRRVSAQLARWGRPVADETVRRLMRAAGLEPCQPKPWRPTTTIPGDPADIPDLVKRNFTAEQPGCKWVGDITYIRTWEGWVYLATVLDCYSKKVVGYALADHMRTELVTEALEMAARNQPYRVSTTIFHSDRGSVYTSAEFGKTAKRLDIRQSMGRTGVCWDNAWAESFNGTLKNERCNRTQYPTKEKATRDVARYIELQYNQKRLHSGLDYRTPNEAEQAWLTRDLAA</sequence>
<dbReference type="InterPro" id="IPR009057">
    <property type="entry name" value="Homeodomain-like_sf"/>
</dbReference>
<dbReference type="Pfam" id="PF13333">
    <property type="entry name" value="rve_2"/>
    <property type="match status" value="1"/>
</dbReference>
<name>A0AAD1END8_9MICO</name>
<dbReference type="Pfam" id="PF13276">
    <property type="entry name" value="HTH_21"/>
    <property type="match status" value="1"/>
</dbReference>
<protein>
    <submittedName>
        <fullName evidence="5">IS3 family transposase</fullName>
    </submittedName>
</protein>
<evidence type="ECO:0000259" key="3">
    <source>
        <dbReference type="PROSITE" id="PS50994"/>
    </source>
</evidence>
<evidence type="ECO:0000256" key="1">
    <source>
        <dbReference type="ARBA" id="ARBA00002286"/>
    </source>
</evidence>
<evidence type="ECO:0000313" key="4">
    <source>
        <dbReference type="EMBL" id="AZZ55699.1"/>
    </source>
</evidence>
<dbReference type="PANTHER" id="PTHR46889:SF4">
    <property type="entry name" value="TRANSPOSASE INSO FOR INSERTION SEQUENCE ELEMENT IS911B-RELATED"/>
    <property type="match status" value="1"/>
</dbReference>
<dbReference type="NCBIfam" id="NF033516">
    <property type="entry name" value="transpos_IS3"/>
    <property type="match status" value="1"/>
</dbReference>
<dbReference type="AlphaFoldDB" id="A0AAD1END8"/>
<evidence type="ECO:0000256" key="2">
    <source>
        <dbReference type="SAM" id="Coils"/>
    </source>
</evidence>
<feature type="domain" description="Integrase catalytic" evidence="3">
    <location>
        <begin position="224"/>
        <end position="388"/>
    </location>
</feature>
<dbReference type="GO" id="GO:0006313">
    <property type="term" value="P:DNA transposition"/>
    <property type="evidence" value="ECO:0007669"/>
    <property type="project" value="InterPro"/>
</dbReference>
<proteinExistence type="predicted"/>
<dbReference type="RefSeq" id="WP_104266489.1">
    <property type="nucleotide sequence ID" value="NZ_CP028130.1"/>
</dbReference>
<dbReference type="Pfam" id="PF01527">
    <property type="entry name" value="HTH_Tnp_1"/>
    <property type="match status" value="1"/>
</dbReference>
<dbReference type="GO" id="GO:0004803">
    <property type="term" value="F:transposase activity"/>
    <property type="evidence" value="ECO:0007669"/>
    <property type="project" value="InterPro"/>
</dbReference>
<dbReference type="SUPFAM" id="SSF53098">
    <property type="entry name" value="Ribonuclease H-like"/>
    <property type="match status" value="1"/>
</dbReference>
<dbReference type="KEGG" id="ria:C7V51_11110"/>
<dbReference type="Gene3D" id="1.10.10.60">
    <property type="entry name" value="Homeodomain-like"/>
    <property type="match status" value="1"/>
</dbReference>
<dbReference type="EMBL" id="CP028130">
    <property type="protein sequence ID" value="AZZ55699.1"/>
    <property type="molecule type" value="Genomic_DNA"/>
</dbReference>
<dbReference type="KEGG" id="ria:C7V51_07250"/>
<evidence type="ECO:0000313" key="5">
    <source>
        <dbReference type="EMBL" id="AZZ56369.1"/>
    </source>
</evidence>
<dbReference type="GO" id="GO:0015074">
    <property type="term" value="P:DNA integration"/>
    <property type="evidence" value="ECO:0007669"/>
    <property type="project" value="InterPro"/>
</dbReference>
<dbReference type="InterPro" id="IPR025948">
    <property type="entry name" value="HTH-like_dom"/>
</dbReference>
<dbReference type="InterPro" id="IPR012337">
    <property type="entry name" value="RNaseH-like_sf"/>
</dbReference>
<keyword evidence="2" id="KW-0175">Coiled coil</keyword>
<dbReference type="InterPro" id="IPR050900">
    <property type="entry name" value="Transposase_IS3/IS150/IS904"/>
</dbReference>
<evidence type="ECO:0000313" key="6">
    <source>
        <dbReference type="Proteomes" id="UP000283946"/>
    </source>
</evidence>
<gene>
    <name evidence="4" type="ORF">C7V51_07250</name>
    <name evidence="5" type="ORF">C7V51_11110</name>
</gene>
<accession>A0AAD1END8</accession>
<comment type="function">
    <text evidence="1">Involved in the transposition of the insertion sequence.</text>
</comment>